<dbReference type="PANTHER" id="PTHR44379">
    <property type="entry name" value="OXIDOREDUCTASE WITH IRON-SULFUR SUBUNIT"/>
    <property type="match status" value="1"/>
</dbReference>
<dbReference type="GO" id="GO:0046872">
    <property type="term" value="F:metal ion binding"/>
    <property type="evidence" value="ECO:0007669"/>
    <property type="project" value="UniProtKB-KW"/>
</dbReference>
<dbReference type="InterPro" id="IPR006058">
    <property type="entry name" value="2Fe2S_fd_BS"/>
</dbReference>
<dbReference type="CDD" id="cd00207">
    <property type="entry name" value="fer2"/>
    <property type="match status" value="1"/>
</dbReference>
<protein>
    <submittedName>
        <fullName evidence="8">Nicotinate dehydrogenase small FeS subunit</fullName>
        <ecNumber evidence="8">1.17.1.5</ecNumber>
    </submittedName>
</protein>
<comment type="pathway">
    <text evidence="6">Alkaloid degradation; nicotine degradation.</text>
</comment>
<evidence type="ECO:0000256" key="4">
    <source>
        <dbReference type="ARBA" id="ARBA00023004"/>
    </source>
</evidence>
<dbReference type="GO" id="GO:0050138">
    <property type="term" value="F:nicotinate dehydrogenase activity"/>
    <property type="evidence" value="ECO:0007669"/>
    <property type="project" value="UniProtKB-EC"/>
</dbReference>
<evidence type="ECO:0000256" key="1">
    <source>
        <dbReference type="ARBA" id="ARBA00022714"/>
    </source>
</evidence>
<keyword evidence="5" id="KW-0411">Iron-sulfur</keyword>
<proteinExistence type="predicted"/>
<dbReference type="InterPro" id="IPR036010">
    <property type="entry name" value="2Fe-2S_ferredoxin-like_sf"/>
</dbReference>
<evidence type="ECO:0000259" key="7">
    <source>
        <dbReference type="PROSITE" id="PS51085"/>
    </source>
</evidence>
<dbReference type="Pfam" id="PF00111">
    <property type="entry name" value="Fer2"/>
    <property type="match status" value="1"/>
</dbReference>
<dbReference type="Gene3D" id="1.10.150.120">
    <property type="entry name" value="[2Fe-2S]-binding domain"/>
    <property type="match status" value="1"/>
</dbReference>
<dbReference type="Proteomes" id="UP000358366">
    <property type="component" value="Unassembled WGS sequence"/>
</dbReference>
<evidence type="ECO:0000313" key="9">
    <source>
        <dbReference type="Proteomes" id="UP000358366"/>
    </source>
</evidence>
<keyword evidence="4" id="KW-0408">Iron</keyword>
<dbReference type="PANTHER" id="PTHR44379:SF8">
    <property type="entry name" value="XANTHINE DEHYDROGENASE IRON-SULFUR-BINDING SUBUNIT XDHC-RELATED"/>
    <property type="match status" value="1"/>
</dbReference>
<accession>A0A564UCP3</accession>
<dbReference type="EMBL" id="CABHNI010000047">
    <property type="protein sequence ID" value="VUX17303.1"/>
    <property type="molecule type" value="Genomic_DNA"/>
</dbReference>
<keyword evidence="3 8" id="KW-0560">Oxidoreductase</keyword>
<reference evidence="8 9" key="1">
    <citation type="submission" date="2019-07" db="EMBL/GenBank/DDBJ databases">
        <authorList>
            <person name="Hibberd C M."/>
            <person name="Gehrig L. J."/>
            <person name="Chang H.-W."/>
            <person name="Venkatesh S."/>
        </authorList>
    </citation>
    <scope>NUCLEOTIDE SEQUENCE [LARGE SCALE GENOMIC DNA]</scope>
    <source>
        <strain evidence="8">Dorea_formicigenerans_SSTS_Bg7063</strain>
    </source>
</reference>
<evidence type="ECO:0000313" key="8">
    <source>
        <dbReference type="EMBL" id="VUX17303.1"/>
    </source>
</evidence>
<dbReference type="EC" id="1.17.1.5" evidence="8"/>
<evidence type="ECO:0000256" key="3">
    <source>
        <dbReference type="ARBA" id="ARBA00023002"/>
    </source>
</evidence>
<dbReference type="InterPro" id="IPR051452">
    <property type="entry name" value="Diverse_Oxidoreductases"/>
</dbReference>
<evidence type="ECO:0000256" key="6">
    <source>
        <dbReference type="ARBA" id="ARBA00060707"/>
    </source>
</evidence>
<sequence>MSMEKITVRFTLNKEPVEVEVYPNERLLDVLRDDLHLTGTKEGCAVGECGACTVILDGKAVTSCLVPIGSVEGRKVVTIEGVGANGHLDPIQNAILKNHALQCGFCTPGFIMSAKALLDENPDATIQEIRRAISGNLCRCTGYEQLTIAIYEAAQELKKADNTKI</sequence>
<dbReference type="SUPFAM" id="SSF47741">
    <property type="entry name" value="CO dehydrogenase ISP C-domain like"/>
    <property type="match status" value="1"/>
</dbReference>
<organism evidence="8 9">
    <name type="scientific">Dorea formicigenerans</name>
    <dbReference type="NCBI Taxonomy" id="39486"/>
    <lineage>
        <taxon>Bacteria</taxon>
        <taxon>Bacillati</taxon>
        <taxon>Bacillota</taxon>
        <taxon>Clostridia</taxon>
        <taxon>Lachnospirales</taxon>
        <taxon>Lachnospiraceae</taxon>
        <taxon>Dorea</taxon>
    </lineage>
</organism>
<keyword evidence="2" id="KW-0479">Metal-binding</keyword>
<dbReference type="InterPro" id="IPR001041">
    <property type="entry name" value="2Fe-2S_ferredoxin-type"/>
</dbReference>
<gene>
    <name evidence="8" type="primary">ndhS_1</name>
    <name evidence="8" type="ORF">DFSSTS7063_02421</name>
</gene>
<dbReference type="PROSITE" id="PS51085">
    <property type="entry name" value="2FE2S_FER_2"/>
    <property type="match status" value="1"/>
</dbReference>
<dbReference type="FunFam" id="3.10.20.30:FF:000020">
    <property type="entry name" value="Xanthine dehydrogenase iron-sulfur subunit"/>
    <property type="match status" value="1"/>
</dbReference>
<dbReference type="InterPro" id="IPR012675">
    <property type="entry name" value="Beta-grasp_dom_sf"/>
</dbReference>
<dbReference type="AlphaFoldDB" id="A0A564UCP3"/>
<dbReference type="SUPFAM" id="SSF54292">
    <property type="entry name" value="2Fe-2S ferredoxin-like"/>
    <property type="match status" value="1"/>
</dbReference>
<feature type="domain" description="2Fe-2S ferredoxin-type" evidence="7">
    <location>
        <begin position="6"/>
        <end position="82"/>
    </location>
</feature>
<dbReference type="InterPro" id="IPR036884">
    <property type="entry name" value="2Fe-2S-bd_dom_sf"/>
</dbReference>
<keyword evidence="1" id="KW-0001">2Fe-2S</keyword>
<dbReference type="PROSITE" id="PS00197">
    <property type="entry name" value="2FE2S_FER_1"/>
    <property type="match status" value="1"/>
</dbReference>
<name>A0A564UCP3_9FIRM</name>
<dbReference type="FunFam" id="1.10.150.120:FF:000003">
    <property type="entry name" value="Carbon monoxide dehydrogenase, small subunit"/>
    <property type="match status" value="1"/>
</dbReference>
<evidence type="ECO:0000256" key="2">
    <source>
        <dbReference type="ARBA" id="ARBA00022723"/>
    </source>
</evidence>
<dbReference type="GO" id="GO:0051537">
    <property type="term" value="F:2 iron, 2 sulfur cluster binding"/>
    <property type="evidence" value="ECO:0007669"/>
    <property type="project" value="UniProtKB-KW"/>
</dbReference>
<evidence type="ECO:0000256" key="5">
    <source>
        <dbReference type="ARBA" id="ARBA00023014"/>
    </source>
</evidence>
<dbReference type="InterPro" id="IPR002888">
    <property type="entry name" value="2Fe-2S-bd"/>
</dbReference>
<dbReference type="Gene3D" id="3.10.20.30">
    <property type="match status" value="1"/>
</dbReference>
<dbReference type="Pfam" id="PF01799">
    <property type="entry name" value="Fer2_2"/>
    <property type="match status" value="1"/>
</dbReference>